<gene>
    <name evidence="2" type="ORF">XELAEV_18034014mg</name>
</gene>
<proteinExistence type="predicted"/>
<feature type="compositionally biased region" description="Basic and acidic residues" evidence="1">
    <location>
        <begin position="43"/>
        <end position="59"/>
    </location>
</feature>
<reference evidence="3" key="1">
    <citation type="journal article" date="2016" name="Nature">
        <title>Genome evolution in the allotetraploid frog Xenopus laevis.</title>
        <authorList>
            <person name="Session A.M."/>
            <person name="Uno Y."/>
            <person name="Kwon T."/>
            <person name="Chapman J.A."/>
            <person name="Toyoda A."/>
            <person name="Takahashi S."/>
            <person name="Fukui A."/>
            <person name="Hikosaka A."/>
            <person name="Suzuki A."/>
            <person name="Kondo M."/>
            <person name="van Heeringen S.J."/>
            <person name="Quigley I."/>
            <person name="Heinz S."/>
            <person name="Ogino H."/>
            <person name="Ochi H."/>
            <person name="Hellsten U."/>
            <person name="Lyons J.B."/>
            <person name="Simakov O."/>
            <person name="Putnam N."/>
            <person name="Stites J."/>
            <person name="Kuroki Y."/>
            <person name="Tanaka T."/>
            <person name="Michiue T."/>
            <person name="Watanabe M."/>
            <person name="Bogdanovic O."/>
            <person name="Lister R."/>
            <person name="Georgiou G."/>
            <person name="Paranjpe S.S."/>
            <person name="van Kruijsbergen I."/>
            <person name="Shu S."/>
            <person name="Carlson J."/>
            <person name="Kinoshita T."/>
            <person name="Ohta Y."/>
            <person name="Mawaribuchi S."/>
            <person name="Jenkins J."/>
            <person name="Grimwood J."/>
            <person name="Schmutz J."/>
            <person name="Mitros T."/>
            <person name="Mozaffari S.V."/>
            <person name="Suzuki Y."/>
            <person name="Haramoto Y."/>
            <person name="Yamamoto T.S."/>
            <person name="Takagi C."/>
            <person name="Heald R."/>
            <person name="Miller K."/>
            <person name="Haudenschild C."/>
            <person name="Kitzman J."/>
            <person name="Nakayama T."/>
            <person name="Izutsu Y."/>
            <person name="Robert J."/>
            <person name="Fortriede J."/>
            <person name="Burns K."/>
            <person name="Lotay V."/>
            <person name="Karimi K."/>
            <person name="Yasuoka Y."/>
            <person name="Dichmann D.S."/>
            <person name="Flajnik M.F."/>
            <person name="Houston D.W."/>
            <person name="Shendure J."/>
            <person name="DuPasquier L."/>
            <person name="Vize P.D."/>
            <person name="Zorn A.M."/>
            <person name="Ito M."/>
            <person name="Marcotte E.M."/>
            <person name="Wallingford J.B."/>
            <person name="Ito Y."/>
            <person name="Asashima M."/>
            <person name="Ueno N."/>
            <person name="Matsuda Y."/>
            <person name="Veenstra G.J."/>
            <person name="Fujiyama A."/>
            <person name="Harland R.M."/>
            <person name="Taira M."/>
            <person name="Rokhsar D.S."/>
        </authorList>
    </citation>
    <scope>NUCLEOTIDE SEQUENCE [LARGE SCALE GENOMIC DNA]</scope>
    <source>
        <strain evidence="3">J</strain>
    </source>
</reference>
<dbReference type="AlphaFoldDB" id="A0A974CLF6"/>
<dbReference type="EMBL" id="CM004477">
    <property type="protein sequence ID" value="OCT75027.1"/>
    <property type="molecule type" value="Genomic_DNA"/>
</dbReference>
<dbReference type="Proteomes" id="UP000694892">
    <property type="component" value="Chromosome 6S"/>
</dbReference>
<protein>
    <submittedName>
        <fullName evidence="2">Uncharacterized protein</fullName>
    </submittedName>
</protein>
<evidence type="ECO:0000256" key="1">
    <source>
        <dbReference type="SAM" id="MobiDB-lite"/>
    </source>
</evidence>
<organism evidence="2 3">
    <name type="scientific">Xenopus laevis</name>
    <name type="common">African clawed frog</name>
    <dbReference type="NCBI Taxonomy" id="8355"/>
    <lineage>
        <taxon>Eukaryota</taxon>
        <taxon>Metazoa</taxon>
        <taxon>Chordata</taxon>
        <taxon>Craniata</taxon>
        <taxon>Vertebrata</taxon>
        <taxon>Euteleostomi</taxon>
        <taxon>Amphibia</taxon>
        <taxon>Batrachia</taxon>
        <taxon>Anura</taxon>
        <taxon>Pipoidea</taxon>
        <taxon>Pipidae</taxon>
        <taxon>Xenopodinae</taxon>
        <taxon>Xenopus</taxon>
        <taxon>Xenopus</taxon>
    </lineage>
</organism>
<dbReference type="PANTHER" id="PTHR15299:SF3">
    <property type="entry name" value="HERV-H LTR-ASSOCIATING PROTEIN 1"/>
    <property type="match status" value="1"/>
</dbReference>
<dbReference type="OMA" id="MIPLWTE"/>
<feature type="region of interest" description="Disordered" evidence="1">
    <location>
        <begin position="43"/>
        <end position="72"/>
    </location>
</feature>
<sequence length="415" mass="47264">MEIIMDVPKELWTINDLQRQESDRAEQYLSPTINPMWISSKQHDFPKKTSQDITKKEQEVQPSDLHPWTSEPPLKGQSSILTKFPSWQQGFALKGDDAVPTKTHQSVDIFLPKGQHQSSDTIPLFPLNVLKGHNISFSIQKTKDAYPLKLLGWTSLVPLEMLERPFTMIPLWTELHSETSTFKRVSASRVDSSNIQEDTISEMSSLIEYNKSLRIPSLPPLMIATVVKTITPLIHGTSSVLMPTISKSVILGKEERSTKTFSWTSSATRRKHEMPSVIQSSSIPMLSETLLPQVQSVSVDGHKALLSAHMQSRCLQARLAVNSPSIALALHKLNPCVMELCKFYQQCLCFSQEQYMREDVHRNCVQSYPWYMKNAIYICEKMKRKSHLRTLKQKCLAKICNSIKIPEEIIGDERT</sequence>
<name>A0A974CLF6_XENLA</name>
<dbReference type="InterPro" id="IPR037643">
    <property type="entry name" value="HHLA1"/>
</dbReference>
<evidence type="ECO:0000313" key="2">
    <source>
        <dbReference type="EMBL" id="OCT75027.1"/>
    </source>
</evidence>
<accession>A0A974CLF6</accession>
<evidence type="ECO:0000313" key="3">
    <source>
        <dbReference type="Proteomes" id="UP000694892"/>
    </source>
</evidence>
<dbReference type="PANTHER" id="PTHR15299">
    <property type="entry name" value="HERV-H LTR-ASSOCIATING PROTEIN 1"/>
    <property type="match status" value="1"/>
</dbReference>